<dbReference type="EMBL" id="CP038228">
    <property type="protein sequence ID" value="QDI04309.1"/>
    <property type="molecule type" value="Genomic_DNA"/>
</dbReference>
<dbReference type="InterPro" id="IPR049923">
    <property type="entry name" value="AvrXv3-like"/>
</dbReference>
<proteinExistence type="predicted"/>
<reference evidence="2 3" key="1">
    <citation type="submission" date="2019-03" db="EMBL/GenBank/DDBJ databases">
        <title>Tal1 in Xanthomonas translucens pv. cerealis Contributes to Virulence in Bacterial Leaf Streak of Wheat.</title>
        <authorList>
            <person name="Shah S.M.A."/>
            <person name="Haq F."/>
            <person name="Ma W."/>
            <person name="Xu X."/>
            <person name="Wang S."/>
            <person name="Xu Z."/>
            <person name="Zou L."/>
            <person name="Zhu B."/>
            <person name="Chen G."/>
        </authorList>
    </citation>
    <scope>NUCLEOTIDE SEQUENCE [LARGE SCALE GENOMIC DNA]</scope>
    <source>
        <strain evidence="2 3">01</strain>
    </source>
</reference>
<dbReference type="NCBIfam" id="NF041401">
    <property type="entry name" value="XopAF"/>
    <property type="match status" value="1"/>
</dbReference>
<dbReference type="AlphaFoldDB" id="A0A514EE72"/>
<evidence type="ECO:0000313" key="2">
    <source>
        <dbReference type="EMBL" id="QDI04309.1"/>
    </source>
</evidence>
<evidence type="ECO:0000313" key="3">
    <source>
        <dbReference type="Proteomes" id="UP000319349"/>
    </source>
</evidence>
<keyword evidence="3" id="KW-1185">Reference proteome</keyword>
<dbReference type="Proteomes" id="UP000319349">
    <property type="component" value="Chromosome"/>
</dbReference>
<feature type="compositionally biased region" description="Low complexity" evidence="1">
    <location>
        <begin position="30"/>
        <end position="40"/>
    </location>
</feature>
<accession>A0A514EE72</accession>
<protein>
    <submittedName>
        <fullName evidence="2">Type III effector</fullName>
    </submittedName>
</protein>
<feature type="region of interest" description="Disordered" evidence="1">
    <location>
        <begin position="30"/>
        <end position="62"/>
    </location>
</feature>
<name>A0A514EE72_9XANT</name>
<organism evidence="2 3">
    <name type="scientific">Xanthomonas cerealis pv. cerealis</name>
    <dbReference type="NCBI Taxonomy" id="152263"/>
    <lineage>
        <taxon>Bacteria</taxon>
        <taxon>Pseudomonadati</taxon>
        <taxon>Pseudomonadota</taxon>
        <taxon>Gammaproteobacteria</taxon>
        <taxon>Lysobacterales</taxon>
        <taxon>Lysobacteraceae</taxon>
        <taxon>Xanthomonas</taxon>
        <taxon>Xanthomonas translucens group</taxon>
        <taxon>Xanthomonas cerealis</taxon>
    </lineage>
</organism>
<gene>
    <name evidence="2" type="ORF">E4A48_11950</name>
</gene>
<sequence>MGNCYSGTSRMHSGRYAASYSPYPEYASASYPQYASPSPSTEHLPASPPLMEPAAPEGLDRAPRKVSHHRLDREGECLTMVSADAYQAARRRKRTAIKDREPTVFPCILVGDADADADAAQPGTIEIDNSTVVKVAGFNYLVRNDASTSHLYSTGTSKPNTPVVTADMGSCIAVACAAEKIDRDTGARLPGAKARVFHLLPFAGQGMAPHKVKASLRRYVRNTEEQDLTLRVAMHGGERDNAASIDTANQLRALFQKAHIPVEFDQTCEKRTDNTPLGAVILEDHSVQFFTHIVA</sequence>
<evidence type="ECO:0000256" key="1">
    <source>
        <dbReference type="SAM" id="MobiDB-lite"/>
    </source>
</evidence>